<dbReference type="SMART" id="SM01294">
    <property type="entry name" value="PKS_PP_betabranch"/>
    <property type="match status" value="1"/>
</dbReference>
<feature type="region of interest" description="C-terminal hotdog fold" evidence="12">
    <location>
        <begin position="2115"/>
        <end position="2252"/>
    </location>
</feature>
<dbReference type="SMART" id="SM00822">
    <property type="entry name" value="PKS_KR"/>
    <property type="match status" value="2"/>
</dbReference>
<evidence type="ECO:0000256" key="5">
    <source>
        <dbReference type="ARBA" id="ARBA00023268"/>
    </source>
</evidence>
<dbReference type="SMART" id="SM00826">
    <property type="entry name" value="PKS_DH"/>
    <property type="match status" value="2"/>
</dbReference>
<feature type="domain" description="Carrier" evidence="14">
    <location>
        <begin position="1022"/>
        <end position="1097"/>
    </location>
</feature>
<keyword evidence="2" id="KW-0597">Phosphoprotein</keyword>
<organism evidence="17 18">
    <name type="scientific">Saccharothrix australiensis</name>
    <dbReference type="NCBI Taxonomy" id="2072"/>
    <lineage>
        <taxon>Bacteria</taxon>
        <taxon>Bacillati</taxon>
        <taxon>Actinomycetota</taxon>
        <taxon>Actinomycetes</taxon>
        <taxon>Pseudonocardiales</taxon>
        <taxon>Pseudonocardiaceae</taxon>
        <taxon>Saccharothrix</taxon>
    </lineage>
</organism>
<dbReference type="Pfam" id="PF08659">
    <property type="entry name" value="KR"/>
    <property type="match status" value="2"/>
</dbReference>
<dbReference type="GO" id="GO:0004312">
    <property type="term" value="F:fatty acid synthase activity"/>
    <property type="evidence" value="ECO:0007669"/>
    <property type="project" value="TreeGrafter"/>
</dbReference>
<feature type="region of interest" description="Disordered" evidence="13">
    <location>
        <begin position="4506"/>
        <end position="4538"/>
    </location>
</feature>
<dbReference type="Gene3D" id="3.40.50.720">
    <property type="entry name" value="NAD(P)-binding Rossmann-like Domain"/>
    <property type="match status" value="2"/>
</dbReference>
<dbReference type="InterPro" id="IPR016039">
    <property type="entry name" value="Thiolase-like"/>
</dbReference>
<dbReference type="Gene3D" id="3.40.47.10">
    <property type="match status" value="3"/>
</dbReference>
<dbReference type="InterPro" id="IPR036736">
    <property type="entry name" value="ACP-like_sf"/>
</dbReference>
<dbReference type="InterPro" id="IPR042104">
    <property type="entry name" value="PKS_dehydratase_sf"/>
</dbReference>
<feature type="domain" description="Carrier" evidence="14">
    <location>
        <begin position="2680"/>
        <end position="2758"/>
    </location>
</feature>
<dbReference type="Pfam" id="PF14765">
    <property type="entry name" value="PS-DH"/>
    <property type="match status" value="2"/>
</dbReference>
<feature type="region of interest" description="N-terminal hotdog fold" evidence="12">
    <location>
        <begin position="3670"/>
        <end position="3791"/>
    </location>
</feature>
<evidence type="ECO:0000259" key="16">
    <source>
        <dbReference type="PROSITE" id="PS52019"/>
    </source>
</evidence>
<dbReference type="InterPro" id="IPR018201">
    <property type="entry name" value="Ketoacyl_synth_AS"/>
</dbReference>
<dbReference type="Gene3D" id="3.40.366.10">
    <property type="entry name" value="Malonyl-Coenzyme A Acyl Carrier Protein, domain 2"/>
    <property type="match status" value="3"/>
</dbReference>
<feature type="compositionally biased region" description="Low complexity" evidence="13">
    <location>
        <begin position="506"/>
        <end position="549"/>
    </location>
</feature>
<dbReference type="InterPro" id="IPR032821">
    <property type="entry name" value="PKS_assoc"/>
</dbReference>
<feature type="domain" description="PKS/mFAS DH" evidence="16">
    <location>
        <begin position="1984"/>
        <end position="2252"/>
    </location>
</feature>
<dbReference type="InterPro" id="IPR036291">
    <property type="entry name" value="NAD(P)-bd_dom_sf"/>
</dbReference>
<dbReference type="FunFam" id="3.40.366.10:FF:000002">
    <property type="entry name" value="Probable polyketide synthase 2"/>
    <property type="match status" value="1"/>
</dbReference>
<dbReference type="Pfam" id="PF00550">
    <property type="entry name" value="PP-binding"/>
    <property type="match status" value="3"/>
</dbReference>
<protein>
    <recommendedName>
        <fullName evidence="11">6-deoxyerythronolide-B synthase</fullName>
        <ecNumber evidence="11">2.3.1.94</ecNumber>
    </recommendedName>
</protein>
<dbReference type="Proteomes" id="UP000282084">
    <property type="component" value="Unassembled WGS sequence"/>
</dbReference>
<evidence type="ECO:0000256" key="4">
    <source>
        <dbReference type="ARBA" id="ARBA00022737"/>
    </source>
</evidence>
<dbReference type="InterPro" id="IPR013968">
    <property type="entry name" value="PKS_KR"/>
</dbReference>
<feature type="region of interest" description="N-terminal hotdog fold" evidence="12">
    <location>
        <begin position="1984"/>
        <end position="2104"/>
    </location>
</feature>
<dbReference type="FunFam" id="3.40.47.10:FF:000019">
    <property type="entry name" value="Polyketide synthase type I"/>
    <property type="match status" value="3"/>
</dbReference>
<keyword evidence="4" id="KW-0677">Repeat</keyword>
<comment type="subunit">
    <text evidence="10">Homodimer. Erythronolide synthase is composed of EryAI, EryAII and EryAIII multimodular (2 modules) polypeptides each coding for a functional synthase subunit which participates in 2 of the six FAS-like elongation steps required for formation of the polyketide. Module 1, 2, 3, 4, 5, and 6 participating in biosynthesis steps 1, 2, 3, 4, 5, and 6, respectively.</text>
</comment>
<gene>
    <name evidence="17" type="ORF">C8E97_3178</name>
</gene>
<feature type="compositionally biased region" description="Low complexity" evidence="13">
    <location>
        <begin position="1001"/>
        <end position="1012"/>
    </location>
</feature>
<name>A0A495W1E8_9PSEU</name>
<evidence type="ECO:0000256" key="1">
    <source>
        <dbReference type="ARBA" id="ARBA00022450"/>
    </source>
</evidence>
<dbReference type="PROSITE" id="PS00606">
    <property type="entry name" value="KS3_1"/>
    <property type="match status" value="2"/>
</dbReference>
<dbReference type="InterPro" id="IPR049551">
    <property type="entry name" value="PKS_DH_C"/>
</dbReference>
<dbReference type="SMART" id="SM00825">
    <property type="entry name" value="PKS_KS"/>
    <property type="match status" value="3"/>
</dbReference>
<dbReference type="InterPro" id="IPR009081">
    <property type="entry name" value="PP-bd_ACP"/>
</dbReference>
<evidence type="ECO:0000313" key="18">
    <source>
        <dbReference type="Proteomes" id="UP000282084"/>
    </source>
</evidence>
<feature type="domain" description="Ketosynthase family 3 (KS3)" evidence="15">
    <location>
        <begin position="2779"/>
        <end position="3203"/>
    </location>
</feature>
<dbReference type="Gene3D" id="1.10.1200.10">
    <property type="entry name" value="ACP-like"/>
    <property type="match status" value="3"/>
</dbReference>
<dbReference type="InterPro" id="IPR001227">
    <property type="entry name" value="Ac_transferase_dom_sf"/>
</dbReference>
<dbReference type="Pfam" id="PF16197">
    <property type="entry name" value="KAsynt_C_assoc"/>
    <property type="match status" value="3"/>
</dbReference>
<dbReference type="Gene3D" id="3.30.70.3290">
    <property type="match status" value="3"/>
</dbReference>
<dbReference type="PROSITE" id="PS00012">
    <property type="entry name" value="PHOSPHOPANTETHEINE"/>
    <property type="match status" value="1"/>
</dbReference>
<feature type="compositionally biased region" description="Low complexity" evidence="13">
    <location>
        <begin position="444"/>
        <end position="470"/>
    </location>
</feature>
<evidence type="ECO:0000259" key="15">
    <source>
        <dbReference type="PROSITE" id="PS52004"/>
    </source>
</evidence>
<dbReference type="EMBL" id="RBXO01000001">
    <property type="protein sequence ID" value="RKT54535.1"/>
    <property type="molecule type" value="Genomic_DNA"/>
</dbReference>
<evidence type="ECO:0000256" key="8">
    <source>
        <dbReference type="ARBA" id="ARBA00060158"/>
    </source>
</evidence>
<dbReference type="SUPFAM" id="SSF51735">
    <property type="entry name" value="NAD(P)-binding Rossmann-fold domains"/>
    <property type="match status" value="4"/>
</dbReference>
<accession>A0A495W1E8</accession>
<dbReference type="InterPro" id="IPR020841">
    <property type="entry name" value="PKS_Beta-ketoAc_synthase_dom"/>
</dbReference>
<dbReference type="InterPro" id="IPR006162">
    <property type="entry name" value="Ppantetheine_attach_site"/>
</dbReference>
<feature type="active site" description="Proton acceptor; for dehydratase activity" evidence="12">
    <location>
        <position position="3702"/>
    </location>
</feature>
<keyword evidence="5" id="KW-0511">Multifunctional enzyme</keyword>
<dbReference type="CDD" id="cd08956">
    <property type="entry name" value="KR_3_FAS_SDR_x"/>
    <property type="match status" value="2"/>
</dbReference>
<dbReference type="Pfam" id="PF02801">
    <property type="entry name" value="Ketoacyl-synt_C"/>
    <property type="match status" value="3"/>
</dbReference>
<evidence type="ECO:0000256" key="11">
    <source>
        <dbReference type="ARBA" id="ARBA00066981"/>
    </source>
</evidence>
<dbReference type="PANTHER" id="PTHR43775">
    <property type="entry name" value="FATTY ACID SYNTHASE"/>
    <property type="match status" value="1"/>
</dbReference>
<dbReference type="InterPro" id="IPR016035">
    <property type="entry name" value="Acyl_Trfase/lysoPLipase"/>
</dbReference>
<keyword evidence="6" id="KW-0012">Acyltransferase</keyword>
<dbReference type="PROSITE" id="PS50075">
    <property type="entry name" value="CARRIER"/>
    <property type="match status" value="3"/>
</dbReference>
<dbReference type="SUPFAM" id="SSF52151">
    <property type="entry name" value="FabD/lysophospholipase-like"/>
    <property type="match status" value="3"/>
</dbReference>
<dbReference type="CDD" id="cd00833">
    <property type="entry name" value="PKS"/>
    <property type="match status" value="3"/>
</dbReference>
<evidence type="ECO:0000256" key="2">
    <source>
        <dbReference type="ARBA" id="ARBA00022553"/>
    </source>
</evidence>
<dbReference type="GO" id="GO:0031177">
    <property type="term" value="F:phosphopantetheine binding"/>
    <property type="evidence" value="ECO:0007669"/>
    <property type="project" value="InterPro"/>
</dbReference>
<dbReference type="SMART" id="SM00823">
    <property type="entry name" value="PKS_PP"/>
    <property type="match status" value="3"/>
</dbReference>
<dbReference type="Gene3D" id="3.10.129.110">
    <property type="entry name" value="Polyketide synthase dehydratase"/>
    <property type="match status" value="2"/>
</dbReference>
<evidence type="ECO:0000256" key="13">
    <source>
        <dbReference type="SAM" id="MobiDB-lite"/>
    </source>
</evidence>
<feature type="domain" description="Ketosynthase family 3 (KS3)" evidence="15">
    <location>
        <begin position="1113"/>
        <end position="1522"/>
    </location>
</feature>
<reference evidence="17 18" key="1">
    <citation type="submission" date="2018-10" db="EMBL/GenBank/DDBJ databases">
        <title>Sequencing the genomes of 1000 actinobacteria strains.</title>
        <authorList>
            <person name="Klenk H.-P."/>
        </authorList>
    </citation>
    <scope>NUCLEOTIDE SEQUENCE [LARGE SCALE GENOMIC DNA]</scope>
    <source>
        <strain evidence="17 18">DSM 43800</strain>
    </source>
</reference>
<feature type="region of interest" description="Disordered" evidence="13">
    <location>
        <begin position="430"/>
        <end position="555"/>
    </location>
</feature>
<dbReference type="SUPFAM" id="SSF47336">
    <property type="entry name" value="ACP-like"/>
    <property type="match status" value="3"/>
</dbReference>
<dbReference type="PROSITE" id="PS52019">
    <property type="entry name" value="PKS_MFAS_DH"/>
    <property type="match status" value="2"/>
</dbReference>
<feature type="domain" description="Ketosynthase family 3 (KS3)" evidence="15">
    <location>
        <begin position="14"/>
        <end position="437"/>
    </location>
</feature>
<proteinExistence type="predicted"/>
<evidence type="ECO:0000256" key="6">
    <source>
        <dbReference type="ARBA" id="ARBA00023315"/>
    </source>
</evidence>
<dbReference type="InterPro" id="IPR014043">
    <property type="entry name" value="Acyl_transferase_dom"/>
</dbReference>
<dbReference type="Pfam" id="PF21089">
    <property type="entry name" value="PKS_DH_N"/>
    <property type="match status" value="2"/>
</dbReference>
<dbReference type="InterPro" id="IPR049552">
    <property type="entry name" value="PKS_DH_N"/>
</dbReference>
<evidence type="ECO:0000259" key="14">
    <source>
        <dbReference type="PROSITE" id="PS50075"/>
    </source>
</evidence>
<comment type="pathway">
    <text evidence="9">Antibiotic biosynthesis; erythromycin biosynthesis.</text>
</comment>
<dbReference type="InterPro" id="IPR020807">
    <property type="entry name" value="PKS_DH"/>
</dbReference>
<dbReference type="SMART" id="SM00827">
    <property type="entry name" value="PKS_AT"/>
    <property type="match status" value="3"/>
</dbReference>
<dbReference type="FunFam" id="1.10.1200.10:FF:000007">
    <property type="entry name" value="Probable polyketide synthase pks17"/>
    <property type="match status" value="1"/>
</dbReference>
<dbReference type="InterPro" id="IPR014030">
    <property type="entry name" value="Ketoacyl_synth_N"/>
</dbReference>
<evidence type="ECO:0000256" key="3">
    <source>
        <dbReference type="ARBA" id="ARBA00022679"/>
    </source>
</evidence>
<evidence type="ECO:0000256" key="10">
    <source>
        <dbReference type="ARBA" id="ARBA00063272"/>
    </source>
</evidence>
<feature type="domain" description="Carrier" evidence="14">
    <location>
        <begin position="4388"/>
        <end position="4463"/>
    </location>
</feature>
<evidence type="ECO:0000256" key="9">
    <source>
        <dbReference type="ARBA" id="ARBA00060622"/>
    </source>
</evidence>
<dbReference type="GO" id="GO:0047879">
    <property type="term" value="F:erythronolide synthase activity"/>
    <property type="evidence" value="ECO:0007669"/>
    <property type="project" value="UniProtKB-EC"/>
</dbReference>
<dbReference type="SUPFAM" id="SSF55048">
    <property type="entry name" value="Probable ACP-binding domain of malonyl-CoA ACP transacylase"/>
    <property type="match status" value="3"/>
</dbReference>
<dbReference type="EC" id="2.3.1.94" evidence="11"/>
<dbReference type="InterPro" id="IPR049900">
    <property type="entry name" value="PKS_mFAS_DH"/>
</dbReference>
<dbReference type="InterPro" id="IPR057326">
    <property type="entry name" value="KR_dom"/>
</dbReference>
<dbReference type="PROSITE" id="PS52004">
    <property type="entry name" value="KS3_2"/>
    <property type="match status" value="3"/>
</dbReference>
<keyword evidence="18" id="KW-1185">Reference proteome</keyword>
<dbReference type="PROSITE" id="PS51257">
    <property type="entry name" value="PROKAR_LIPOPROTEIN"/>
    <property type="match status" value="1"/>
</dbReference>
<keyword evidence="3 17" id="KW-0808">Transferase</keyword>
<dbReference type="GO" id="GO:0004315">
    <property type="term" value="F:3-oxoacyl-[acyl-carrier-protein] synthase activity"/>
    <property type="evidence" value="ECO:0007669"/>
    <property type="project" value="InterPro"/>
</dbReference>
<dbReference type="Pfam" id="PF00109">
    <property type="entry name" value="ketoacyl-synt"/>
    <property type="match status" value="3"/>
</dbReference>
<dbReference type="InterPro" id="IPR020806">
    <property type="entry name" value="PKS_PP-bd"/>
</dbReference>
<comment type="caution">
    <text evidence="17">The sequence shown here is derived from an EMBL/GenBank/DDBJ whole genome shotgun (WGS) entry which is preliminary data.</text>
</comment>
<dbReference type="Pfam" id="PF00698">
    <property type="entry name" value="Acyl_transf_1"/>
    <property type="match status" value="3"/>
</dbReference>
<feature type="active site" description="Proton donor; for dehydratase activity" evidence="12">
    <location>
        <position position="3866"/>
    </location>
</feature>
<keyword evidence="1" id="KW-0596">Phosphopantetheine</keyword>
<comment type="catalytic activity">
    <reaction evidence="7">
        <text>6 (S)-methylmalonyl-CoA + propanoyl-CoA + 6 NADPH + 12 H(+) = 6-deoxyerythronolide B + 6 CO2 + 6 NADP(+) + 7 CoA + H2O</text>
        <dbReference type="Rhea" id="RHEA:23068"/>
        <dbReference type="ChEBI" id="CHEBI:15377"/>
        <dbReference type="ChEBI" id="CHEBI:15378"/>
        <dbReference type="ChEBI" id="CHEBI:16089"/>
        <dbReference type="ChEBI" id="CHEBI:16526"/>
        <dbReference type="ChEBI" id="CHEBI:57287"/>
        <dbReference type="ChEBI" id="CHEBI:57327"/>
        <dbReference type="ChEBI" id="CHEBI:57392"/>
        <dbReference type="ChEBI" id="CHEBI:57783"/>
        <dbReference type="ChEBI" id="CHEBI:58349"/>
        <dbReference type="EC" id="2.3.1.94"/>
    </reaction>
</comment>
<dbReference type="InterPro" id="IPR014031">
    <property type="entry name" value="Ketoacyl_synth_C"/>
</dbReference>
<feature type="active site" description="Proton donor; for dehydratase activity" evidence="12">
    <location>
        <position position="2176"/>
    </location>
</feature>
<feature type="region of interest" description="Disordered" evidence="13">
    <location>
        <begin position="994"/>
        <end position="1019"/>
    </location>
</feature>
<feature type="active site" description="Proton acceptor; for dehydratase activity" evidence="12">
    <location>
        <position position="2016"/>
    </location>
</feature>
<comment type="function">
    <text evidence="8">Involved in the biosynthesis of antibiotic erythromycin via the biosynthesis of its aglycone precursor, 6-deoxyerythronolide B (6-dEB).</text>
</comment>
<feature type="region of interest" description="C-terminal hotdog fold" evidence="12">
    <location>
        <begin position="3807"/>
        <end position="3947"/>
    </location>
</feature>
<feature type="domain" description="PKS/mFAS DH" evidence="16">
    <location>
        <begin position="3670"/>
        <end position="3947"/>
    </location>
</feature>
<evidence type="ECO:0000256" key="12">
    <source>
        <dbReference type="PROSITE-ProRule" id="PRU01363"/>
    </source>
</evidence>
<dbReference type="SUPFAM" id="SSF53901">
    <property type="entry name" value="Thiolase-like"/>
    <property type="match status" value="3"/>
</dbReference>
<dbReference type="PANTHER" id="PTHR43775:SF51">
    <property type="entry name" value="INACTIVE PHENOLPHTHIOCEROL SYNTHESIS POLYKETIDE SYNTHASE TYPE I PKS1-RELATED"/>
    <property type="match status" value="1"/>
</dbReference>
<dbReference type="InterPro" id="IPR016036">
    <property type="entry name" value="Malonyl_transacylase_ACP-bd"/>
</dbReference>
<evidence type="ECO:0000313" key="17">
    <source>
        <dbReference type="EMBL" id="RKT54535.1"/>
    </source>
</evidence>
<evidence type="ECO:0000256" key="7">
    <source>
        <dbReference type="ARBA" id="ARBA00052442"/>
    </source>
</evidence>
<dbReference type="GO" id="GO:0006633">
    <property type="term" value="P:fatty acid biosynthetic process"/>
    <property type="evidence" value="ECO:0007669"/>
    <property type="project" value="InterPro"/>
</dbReference>
<dbReference type="Pfam" id="PF22621">
    <property type="entry name" value="CurL-like_PKS_C"/>
    <property type="match status" value="1"/>
</dbReference>
<dbReference type="InterPro" id="IPR050091">
    <property type="entry name" value="PKS_NRPS_Biosynth_Enz"/>
</dbReference>
<sequence length="4538" mass="465465">MREVTVREDRTGRAAAVAVVGLSCRFPRGGDPEEFWDLLASGGDAVGEVPEGRWESVSGDPAVLGRRGGGPRAGAFLDAVADFDAGFFGLSPREAAATDPQQRLVLELAWEALERAGIVPGSLRDTETGVYIGSLRDDYTTLLHARGAGAVTQHTNTGTHRGLIANRVSYFLGLRGPSATLDTAQSSSLVAVHAASQALLSGEVDLALAGGVTLNLTAEGALGAEAFGGLSPDGRCFTFDSRANGYVRGEGAAVVVLKTLERAEADGDRVLAVIRGSAVNNDGATPGLTVPSADAQAAVITTALRRAGVDPAEVQYVELHGTGTPVGDPVEAAALGAAYGAARDGGPLRVGSVKTNIGHLEGAAGIAGLVKAVLAIERGRLPASLNFARPNPAIPFEELNIEVQRVTGPWPHPDRPRYAGVSSFGMGGTNCHVVLGPPPERASAEPPATAPAATGPRSRTEPPTAEPPTAGAHSPAEPAAVGPRSRAGAHYPAGPAATEPHPSAGPTAEPASPTQPTAEPASPTQPTAEPASPTQPTAEPASPTEPAATGPRSPADAPAALVVVSAPTKAALPAQAAALRAALADRDWSPADVAWSTATTRTAFRHRAAVPAADRDELLAGLAALADGVPSAGVVTGSVVEGRLAFAFTGQGAQRVGMGDGLAAAHPVFARARAEVHAEFGKHLARPLDEVLADAAALDRTEYTQPALFAFEVALVRLLASWGVRPDVVAGHSIGELAAAHVAGVLTLADACALVAARGRLMQALPEGGAMIAVEASEEEYAALPADLTAEVDVASVNGPRSLVLSGAVEAVTAAADALAARGARTKRLAVGHAFHSRHLEPALAEFRAIAEATEFRRPEVPLVSTVTGAPAGDELLTADYWVRQARHAVRFRDAVRALEAEGVRTVLEIGPAAVCTPMVTESAEAGTAAVATTRGDRPEPGTLAAALARLVVRGVEVDWSALHPRARVVPLPTYAFQRGRHWLDDLGVARAFTAPEPGTTEEPATARQPATAERRPPRRAADVVRLVLGHVAAVLGQGPDQPIEVAAPFRDLGFTSLMAVELRDALAEATGLPLPGGVLYDHPTPERLIAHLTAELAGAGEQEAEAVATAADEPIAVVGMACRLPGGVASPDELWDLLLAERDAIGPFPTDRGWDATGLGGFLDGVADFDAGFFGISPREALAMDPQQRLVLETAWEAAERAGIAPTSLAGTRTGVFVGATEGDYGAPMHEAPAEIAGHVLTGTTNSVVSGRVAYRLGLSGPALTVDTACSSSLVAVHLAIRSLRSGETSLALAGGVAVLSTPGMFTEFARQGGLASDGRCKPFAAAADGTSWAEGVGFVVLQRLSDARREGRRVLAVLRGSAVNSDGASNGLTAPNGPAQQRVIRAALADAGLRPSDVDVVEAHGTGTALGDPIEAGALLATYGRDRARPVLLGSLKSNIGHAQAAAGVAALIKTVLALRHRVVPATLHVDAPSPHVDWRSGEVELVTSATAWPEVDRPRRAAISSFGISGTNAHLIVESAPDEPAGSAPAAPTPAPAGPLPWVVTGVDEEGLRAQAAAVAEVVGDPAGVGLALTTTRAALARRAVVLGEDRAALVDGLRAVAAGGSAPNVVTGAPDGGLTAVLFTGQGAQRAGMGRDLAAAHPVFADALAEACAAFDGLLEVPLHEVMSYDEDDPRSALLHETRYTQPALFAYETALFRLAEHHGLVVDAVAGHSIGELTAAHVAGALTLPDAARLVAARGRLVQSAPEGGAMAAIRASEEEVLPTLDGTGVVVAAVNGPGSVVVAGDADEVRAVVDGWRARERSVKPLRVSHAFHSPHLDGVLAEFHAVAASIPFGPARLPVVSTATGRVLADEELASPDHWTAQLRGTVRFLDAVRTLEDDGVTAFVEIGPDSALTAMAAESVRRPGSTALALVRGGRPERVAFAEGVARAHVLGRVPDLAAFFPGVRPAEVPVTVLRRERFWQAPPARGAAGVDVADHPLLGGVVELADAGGVVFTGSVSVATHPWLAGHRIAGRVLVPATALLDLAVAVADRVGARGVGELTLAAPLVLPEDGAVRVQVRVAEPAEDGDREFSVHARTGGTWTRCAGGFLTDAVATPADAAGWPPADATAEDVTDAYERLAGLGYDYSGAFRGLRGAWRRGDTLFADVELPAGAADDAGRFGLHPALLDAALHPLVLAAAGADGTVRLPFSWSGAALHATGATRLRVRLTPTDEGVELLAADPAGATVLHARALSLLPVPAEAAAAPTGVPEDLHTVRWTPVGQVSPDAEPVDAVVLTAPSGVGPAGAHAVTAEVLAAVRRVLAEEDTRLAVVTRRAVSTGGEDVPGLAQAGVWGLVRTAQSEFPDRVVLLDLDDDADADAAVRSAFATGEPQLAVRDGRLLAPRLARATATPGRPRFAEGGTVLVTGGTTGLGALVARELVTAHGVRHLLLASRRGPAAPGAADLVAELTGAGAEVRVVAADVADEAAVRALVDGVPAEHPLTAVVHTAGVLDDGTLPTLTPDRLATVLRPKVDAAWHLHRATRDLDLTAFVVFSSVSGLLGTAGQANYAAANTWLDALAAHRAAAGLPACSPAWGLWDSGMGASLGDADVARWARAGIDPITPERGAALLAAVLGGADPTPVPVVLDSSRVALDPVPPLLRGLVRRRRRSAAASTAGAGWAERIGALPPEERRAAVLAEVLAATAAALGHSSGAALDAGKAFRALGFDSLTGVELRNNLVATTGVRLATTAVFDHPSPAALADHLLDRVGASVPESSGARPAGGARAVDDEPIAIVGMACRFPGGVSSPEDLWRLVADGVDAVSGFPVNRGWDLDALYDPDPARLGTSYTREGGFLHDADLFDHTLFGMSPREATATDPQQRLLLETAWEAFESAAVDPTSLRGSNTGVYVGVMYDDYAARLADVPEEYEGFLLAGNLSSVVSGRLAYTYGLGGPAVTVDTACSSSLVALHLAVQALRRGETDLALAGGVTVMSSPTTFVEFSRQRGLAPDGRCKSFSADADGTGWSEGVGLLLVERLSDARRNGHRVLALVRGTAVNQDGASNGLTAPNGPAQERVIRAALADAGLRPDEVDAVEAHGTGTTLGDPIEAQALLATYGADRDEPLWLGSLKSNIGHAQAAAGVGGVIKMVEAMRRGTLPRSLHLGTPSPHVDWASGAVALLDRARPWPAVDRPRRAGVSSFGISGTNSHIVLEAAPEPEPARGGGSPALPVVPWVLSAADEPSLRGQAAKLADFVTDQDPAAVGAALLTGRARLDARAAVVGADRASLVAGLAAVARGERGPGVVTGSDAPRGRLAFLFTGQGSQRAGMGRELYGASPVFAAALDEVCAHLDPLLERPVRDVLFAEPDTADAALLDRTAFTQAALFAVEVALFRLLEHLGLRPDHVLGHSIGEVVAAHVAGVLDLPDACALVAARGRLMQAARDDGAMLAVEGSEEEVLADLAGRAGTVAVAGVNSPTSTVVSGDADAVAAVEADWRARGRRVKRLEVSHAFHSPHMDGVLAEFERVAAGLTWHEPRIPVVSDTTGAPATTEELTSPRYWARHIREAVRFLDGVRTLAALGVTEFLEVGPDGVLTALVRASLPDGVGSAAPVLRSGRSEAEAVASAAAGLWVRGVDLSADALFGAPERVELPTYAFRRARHWLEDTSTRGAGRFGLAEPGHPLLGAAVHVADTGATVYTGRLSASRDRWLGEHRVRGNALLSGTSFAEIAAAVAAATGTSVGDLVLSAPLVLGERAVALQAVVGAPDDRGTRTLTVHSRLSDEDAEWTAHATGTLVAAEDTGPDPDAVARLAQWPPDAAEVDLAGVYERLPERGFDYRGAFRGLRRAWVADGELFAEVALPEDVPDTRFLVHPALLDAALHPLVPTVVDPDAPAVLPYAWSGLAVHAAGARELRVRLAVARSGGGTTSVALTAVDPLGAPVLSVAELTLRPAGAPAAADGLHVLRWTPTPTPTPAPADGDVERAVVADLAELADVPPAVVLPVATDVPGDLPDRVRTVVAGVAATVRRWVADDRFGGSRLVVATPGGTGQDPAAAAVWGLVRSAQAEHPDRLVLAELDDPRGAAVGAALATGEPQFAVRDGAVLVPRVAPATPADVPGPVWSGGTVLITGGTGALGAVLARHLVAEHGADDLVLVGRRGPDAPGAAELVAELTGLGARVRVLPCDVADRDAVAALVADLPELRAVVHTAGVLDDAVLTSLTPERLAGVLRPKVDAAWHLHELTRDRDLAAFVLYSSVAGWLGTAGQAAYAAANTALDALARHRRSAGLPATSLAWGLWAEGSELTGGLTELDVRRLASIGLTPLGSAEAVALFDAALRLDDPAVAVTRLDARRLRGPREGLPAVLRGRSRPVRRTARAATGTRSLSERLVGLDEGERLRVLTDLVRTEVAGVLGHAGTAGVTDRSAFDALGFDSLTVLELHNRLSAATGLRLPTTLVFDHPTTGALAAHLATLVAPAEPAAVPVAAAVDALAEALAADPGALPPELAERLRGLLRAAEPASAGTGPDLDSASDEDLFALVDGLDQPTRN</sequence>